<dbReference type="InterPro" id="IPR000203">
    <property type="entry name" value="GPS"/>
</dbReference>
<feature type="transmembrane region" description="Helical" evidence="6">
    <location>
        <begin position="360"/>
        <end position="378"/>
    </location>
</feature>
<dbReference type="InterPro" id="IPR046338">
    <property type="entry name" value="GAIN_dom_sf"/>
</dbReference>
<feature type="transmembrane region" description="Helical" evidence="6">
    <location>
        <begin position="442"/>
        <end position="463"/>
    </location>
</feature>
<dbReference type="PANTHER" id="PTHR45692:SF1">
    <property type="entry name" value="G-PROTEIN COUPLED RECEPTORS FAMILY 2 PROFILE 2 DOMAIN-CONTAINING PROTEIN"/>
    <property type="match status" value="1"/>
</dbReference>
<evidence type="ECO:0000256" key="6">
    <source>
        <dbReference type="SAM" id="Phobius"/>
    </source>
</evidence>
<dbReference type="PROSITE" id="PS50221">
    <property type="entry name" value="GAIN_B"/>
    <property type="match status" value="1"/>
</dbReference>
<accession>A0AA36B5V5</accession>
<dbReference type="Pfam" id="PF00002">
    <property type="entry name" value="7tm_2"/>
    <property type="match status" value="1"/>
</dbReference>
<dbReference type="Gene3D" id="2.60.220.50">
    <property type="match status" value="1"/>
</dbReference>
<evidence type="ECO:0000256" key="2">
    <source>
        <dbReference type="ARBA" id="ARBA00022692"/>
    </source>
</evidence>
<dbReference type="SMART" id="SM00303">
    <property type="entry name" value="GPS"/>
    <property type="match status" value="1"/>
</dbReference>
<evidence type="ECO:0000313" key="9">
    <source>
        <dbReference type="EMBL" id="CAI9728476.1"/>
    </source>
</evidence>
<dbReference type="EMBL" id="OX597822">
    <property type="protein sequence ID" value="CAI9728476.1"/>
    <property type="molecule type" value="Genomic_DNA"/>
</dbReference>
<feature type="transmembrane region" description="Helical" evidence="6">
    <location>
        <begin position="252"/>
        <end position="274"/>
    </location>
</feature>
<evidence type="ECO:0000313" key="10">
    <source>
        <dbReference type="Proteomes" id="UP001162480"/>
    </source>
</evidence>
<evidence type="ECO:0000256" key="4">
    <source>
        <dbReference type="ARBA" id="ARBA00023136"/>
    </source>
</evidence>
<evidence type="ECO:0000256" key="1">
    <source>
        <dbReference type="ARBA" id="ARBA00004141"/>
    </source>
</evidence>
<feature type="transmembrane region" description="Helical" evidence="6">
    <location>
        <begin position="286"/>
        <end position="305"/>
    </location>
</feature>
<dbReference type="GO" id="GO:0016020">
    <property type="term" value="C:membrane"/>
    <property type="evidence" value="ECO:0007669"/>
    <property type="project" value="UniProtKB-SubCell"/>
</dbReference>
<keyword evidence="3 6" id="KW-1133">Transmembrane helix</keyword>
<keyword evidence="4 6" id="KW-0472">Membrane</keyword>
<protein>
    <submittedName>
        <fullName evidence="9">Adhesion G-protein coupled receptor G6-like</fullName>
    </submittedName>
</protein>
<name>A0AA36B5V5_OCTVU</name>
<dbReference type="PANTHER" id="PTHR45692">
    <property type="entry name" value="G_PROTEIN_RECEP_F2_4 DOMAIN-CONTAINING PROTEIN"/>
    <property type="match status" value="1"/>
</dbReference>
<feature type="transmembrane region" description="Helical" evidence="6">
    <location>
        <begin position="398"/>
        <end position="422"/>
    </location>
</feature>
<organism evidence="9 10">
    <name type="scientific">Octopus vulgaris</name>
    <name type="common">Common octopus</name>
    <dbReference type="NCBI Taxonomy" id="6645"/>
    <lineage>
        <taxon>Eukaryota</taxon>
        <taxon>Metazoa</taxon>
        <taxon>Spiralia</taxon>
        <taxon>Lophotrochozoa</taxon>
        <taxon>Mollusca</taxon>
        <taxon>Cephalopoda</taxon>
        <taxon>Coleoidea</taxon>
        <taxon>Octopodiformes</taxon>
        <taxon>Octopoda</taxon>
        <taxon>Incirrata</taxon>
        <taxon>Octopodidae</taxon>
        <taxon>Octopus</taxon>
    </lineage>
</organism>
<dbReference type="Proteomes" id="UP001162480">
    <property type="component" value="Chromosome 9"/>
</dbReference>
<dbReference type="Gene3D" id="1.20.1070.10">
    <property type="entry name" value="Rhodopsin 7-helix transmembrane proteins"/>
    <property type="match status" value="1"/>
</dbReference>
<evidence type="ECO:0000259" key="7">
    <source>
        <dbReference type="PROSITE" id="PS50221"/>
    </source>
</evidence>
<feature type="transmembrane region" description="Helical" evidence="6">
    <location>
        <begin position="325"/>
        <end position="348"/>
    </location>
</feature>
<dbReference type="AlphaFoldDB" id="A0AA36B5V5"/>
<dbReference type="InterPro" id="IPR017981">
    <property type="entry name" value="GPCR_2-like_7TM"/>
</dbReference>
<keyword evidence="5" id="KW-1015">Disulfide bond</keyword>
<dbReference type="Pfam" id="PF01825">
    <property type="entry name" value="GPS"/>
    <property type="match status" value="1"/>
</dbReference>
<gene>
    <name evidence="9" type="ORF">OCTVUL_1B003940</name>
</gene>
<feature type="domain" description="GAIN-B" evidence="7">
    <location>
        <begin position="95"/>
        <end position="250"/>
    </location>
</feature>
<proteinExistence type="predicted"/>
<feature type="transmembrane region" description="Helical" evidence="6">
    <location>
        <begin position="469"/>
        <end position="491"/>
    </location>
</feature>
<evidence type="ECO:0000259" key="8">
    <source>
        <dbReference type="PROSITE" id="PS50261"/>
    </source>
</evidence>
<keyword evidence="10" id="KW-1185">Reference proteome</keyword>
<dbReference type="CDD" id="cd15040">
    <property type="entry name" value="7tmB2_Adhesion"/>
    <property type="match status" value="1"/>
</dbReference>
<dbReference type="InterPro" id="IPR000832">
    <property type="entry name" value="GPCR_2_secretin-like"/>
</dbReference>
<dbReference type="PROSITE" id="PS50261">
    <property type="entry name" value="G_PROTEIN_RECEP_F2_4"/>
    <property type="match status" value="1"/>
</dbReference>
<dbReference type="GO" id="GO:0007166">
    <property type="term" value="P:cell surface receptor signaling pathway"/>
    <property type="evidence" value="ECO:0007669"/>
    <property type="project" value="InterPro"/>
</dbReference>
<dbReference type="PRINTS" id="PR00249">
    <property type="entry name" value="GPCRSECRETIN"/>
</dbReference>
<dbReference type="SUPFAM" id="SSF81321">
    <property type="entry name" value="Family A G protein-coupled receptor-like"/>
    <property type="match status" value="1"/>
</dbReference>
<feature type="domain" description="G-protein coupled receptors family 2 profile 2" evidence="8">
    <location>
        <begin position="250"/>
        <end position="493"/>
    </location>
</feature>
<keyword evidence="2 6" id="KW-0812">Transmembrane</keyword>
<evidence type="ECO:0000256" key="5">
    <source>
        <dbReference type="ARBA" id="ARBA00023157"/>
    </source>
</evidence>
<dbReference type="InterPro" id="IPR057244">
    <property type="entry name" value="GAIN_B"/>
</dbReference>
<comment type="subcellular location">
    <subcellularLocation>
        <location evidence="1">Membrane</location>
        <topology evidence="1">Multi-pass membrane protein</topology>
    </subcellularLocation>
</comment>
<reference evidence="9" key="1">
    <citation type="submission" date="2023-08" db="EMBL/GenBank/DDBJ databases">
        <authorList>
            <person name="Alioto T."/>
            <person name="Alioto T."/>
            <person name="Gomez Garrido J."/>
        </authorList>
    </citation>
    <scope>NUCLEOTIDE SEQUENCE</scope>
</reference>
<dbReference type="GO" id="GO:0004930">
    <property type="term" value="F:G protein-coupled receptor activity"/>
    <property type="evidence" value="ECO:0007669"/>
    <property type="project" value="InterPro"/>
</dbReference>
<sequence length="537" mass="60897">MLPLISNVSAEIVLKNILLSINNMIDTPEEILVEAEQSNGTGSRMLDIIEAILEEIPLEGQQLTALYSNLGIGVIKMEKDTFNGVVYGISFGNNRTEAMTTIQNSNSHLQVKDTANFISLGKSLLTHLKEGEESKWSRMTFFSLREDKLYRVIQKSRTKANENIYSNVIAASIPNIRITNLDKPVIISYNLINQIATKPQCVYWDQSPGQDPRWSTKGCITSEYVPGEKVLCSCNHLTSFALQMIEEKNIHFISNVGCGISFVFLVLTVIFHVSFKNLRKLMTSKILVCLCISLAVSNLIFLVGMQEYATTKPAACKAVAALIHYFLMTSLMWMSVEVLHVCLHAAVISETVQRSFMIRSSILAWGLPMIIVSFTLAINYTNNYIRIEQTCWLSAVPFYTALVAPMGIILIFNVFIFSIDFWYLMMLQTNTTLKLETKRTRILGIVGVFVLFSAAWILAFFSFGETDEVFTFLFAIFNLLQGMFVFFYYCIYTKNTRDVIFSCVHKRKEENTRENDTYNKSSTTRERTDVLIAETIT</sequence>
<evidence type="ECO:0000256" key="3">
    <source>
        <dbReference type="ARBA" id="ARBA00022989"/>
    </source>
</evidence>